<gene>
    <name evidence="5" type="ORF">ISALK_05970</name>
</gene>
<keyword evidence="2" id="KW-0472">Membrane</keyword>
<feature type="transmembrane region" description="Helical" evidence="2">
    <location>
        <begin position="70"/>
        <end position="90"/>
    </location>
</feature>
<keyword evidence="6" id="KW-1185">Reference proteome</keyword>
<evidence type="ECO:0000256" key="2">
    <source>
        <dbReference type="SAM" id="Phobius"/>
    </source>
</evidence>
<keyword evidence="2" id="KW-0812">Transmembrane</keyword>
<dbReference type="Pfam" id="PF09922">
    <property type="entry name" value="LiaF-like_C"/>
    <property type="match status" value="1"/>
</dbReference>
<feature type="transmembrane region" description="Helical" evidence="2">
    <location>
        <begin position="12"/>
        <end position="33"/>
    </location>
</feature>
<proteinExistence type="predicted"/>
<dbReference type="Pfam" id="PF22570">
    <property type="entry name" value="LiaF-TM"/>
    <property type="match status" value="1"/>
</dbReference>
<feature type="transmembrane region" description="Helical" evidence="2">
    <location>
        <begin position="39"/>
        <end position="58"/>
    </location>
</feature>
<evidence type="ECO:0000313" key="6">
    <source>
        <dbReference type="Proteomes" id="UP000449710"/>
    </source>
</evidence>
<dbReference type="RefSeq" id="WP_160720147.1">
    <property type="nucleotide sequence ID" value="NZ_SUMG01000005.1"/>
</dbReference>
<reference evidence="5 6" key="1">
    <citation type="submission" date="2019-04" db="EMBL/GenBank/DDBJ databases">
        <title>Isachenkonia alkalipeptolytica gen. nov. sp. nov. a new anaerobic, alkiliphilic organothrophic bacterium capable to reduce synthesized ferrihydrite isolated from a soda lake.</title>
        <authorList>
            <person name="Toshchakov S.V."/>
            <person name="Zavarzina D.G."/>
            <person name="Zhilina T.N."/>
            <person name="Kostrikina N.A."/>
            <person name="Kublanov I.V."/>
        </authorList>
    </citation>
    <scope>NUCLEOTIDE SEQUENCE [LARGE SCALE GENOMIC DNA]</scope>
    <source>
        <strain evidence="5 6">Z-1701</strain>
    </source>
</reference>
<evidence type="ECO:0000259" key="3">
    <source>
        <dbReference type="Pfam" id="PF09922"/>
    </source>
</evidence>
<comment type="caution">
    <text evidence="5">The sequence shown here is derived from an EMBL/GenBank/DDBJ whole genome shotgun (WGS) entry which is preliminary data.</text>
</comment>
<keyword evidence="2" id="KW-1133">Transmembrane helix</keyword>
<evidence type="ECO:0000313" key="5">
    <source>
        <dbReference type="EMBL" id="NBG88044.1"/>
    </source>
</evidence>
<accession>A0AA43XKQ4</accession>
<evidence type="ECO:0008006" key="7">
    <source>
        <dbReference type="Google" id="ProtNLM"/>
    </source>
</evidence>
<feature type="transmembrane region" description="Helical" evidence="2">
    <location>
        <begin position="96"/>
        <end position="117"/>
    </location>
</feature>
<dbReference type="Proteomes" id="UP000449710">
    <property type="component" value="Unassembled WGS sequence"/>
</dbReference>
<dbReference type="InterPro" id="IPR024425">
    <property type="entry name" value="LiaF-like_C"/>
</dbReference>
<protein>
    <recommendedName>
        <fullName evidence="7">DUF5668 domain-containing protein</fullName>
    </recommendedName>
</protein>
<feature type="domain" description="Cell wall-active antibiotics response LiaF-like C-terminal" evidence="3">
    <location>
        <begin position="208"/>
        <end position="331"/>
    </location>
</feature>
<sequence length="335" mass="37879">MKTNIGRPFIGILLITLGVLYLLTNIGVIPLGLREVLSNYWPAVIILWAGYRLVEGFFLKTTGKHKFNRIYWSLGFIIIGGVLLENRVNYVTTESIGLWSILFSIVIIYAGLSIVFFKSNSMEIRFDGKEAGGKCHKTAKEQPEGFAGAFEEEREEDHPGDEKAGYSKDEIKERIKQKQQAKKEKFQQKNKKDRKNYGYKFDKDRFHFVGEIRLGDQPWALENSSYSLGVGEVYMDLTTALLEEGVTYINLSGWVGSVQIVVPEDLAIDVSADVNIGSVEIFGEEQEFSRHHKNRRSGVSSNLLCYRSEDYDEALKKVRINASVNIGEVSVKKVG</sequence>
<dbReference type="AlphaFoldDB" id="A0AA43XKQ4"/>
<feature type="domain" description="LiaF transmembrane" evidence="4">
    <location>
        <begin position="9"/>
        <end position="120"/>
    </location>
</feature>
<dbReference type="EMBL" id="SUMG01000005">
    <property type="protein sequence ID" value="NBG88044.1"/>
    <property type="molecule type" value="Genomic_DNA"/>
</dbReference>
<dbReference type="InterPro" id="IPR047793">
    <property type="entry name" value="LiaF_C"/>
</dbReference>
<organism evidence="5 6">
    <name type="scientific">Isachenkonia alkalipeptolytica</name>
    <dbReference type="NCBI Taxonomy" id="2565777"/>
    <lineage>
        <taxon>Bacteria</taxon>
        <taxon>Bacillati</taxon>
        <taxon>Bacillota</taxon>
        <taxon>Clostridia</taxon>
        <taxon>Eubacteriales</taxon>
        <taxon>Clostridiaceae</taxon>
        <taxon>Isachenkonia</taxon>
    </lineage>
</organism>
<dbReference type="NCBIfam" id="NF040535">
    <property type="entry name" value="LiaF_C_term"/>
    <property type="match status" value="1"/>
</dbReference>
<evidence type="ECO:0000259" key="4">
    <source>
        <dbReference type="Pfam" id="PF22570"/>
    </source>
</evidence>
<keyword evidence="1" id="KW-0175">Coiled coil</keyword>
<evidence type="ECO:0000256" key="1">
    <source>
        <dbReference type="SAM" id="Coils"/>
    </source>
</evidence>
<name>A0AA43XKQ4_9CLOT</name>
<feature type="coiled-coil region" evidence="1">
    <location>
        <begin position="168"/>
        <end position="196"/>
    </location>
</feature>
<dbReference type="InterPro" id="IPR054331">
    <property type="entry name" value="LiaF_TM"/>
</dbReference>